<evidence type="ECO:0000256" key="6">
    <source>
        <dbReference type="ARBA" id="ARBA00023004"/>
    </source>
</evidence>
<dbReference type="Pfam" id="PF00081">
    <property type="entry name" value="Sod_Fe_N"/>
    <property type="match status" value="1"/>
</dbReference>
<dbReference type="GO" id="GO:0005739">
    <property type="term" value="C:mitochondrion"/>
    <property type="evidence" value="ECO:0007669"/>
    <property type="project" value="TreeGrafter"/>
</dbReference>
<comment type="catalytic activity">
    <reaction evidence="8 10">
        <text>2 superoxide + 2 H(+) = H2O2 + O2</text>
        <dbReference type="Rhea" id="RHEA:20696"/>
        <dbReference type="ChEBI" id="CHEBI:15378"/>
        <dbReference type="ChEBI" id="CHEBI:15379"/>
        <dbReference type="ChEBI" id="CHEBI:16240"/>
        <dbReference type="ChEBI" id="CHEBI:18421"/>
        <dbReference type="EC" id="1.15.1.1"/>
    </reaction>
</comment>
<keyword evidence="5 10" id="KW-0560">Oxidoreductase</keyword>
<keyword evidence="15" id="KW-1185">Reference proteome</keyword>
<evidence type="ECO:0000313" key="15">
    <source>
        <dbReference type="Proteomes" id="UP000282087"/>
    </source>
</evidence>
<dbReference type="SUPFAM" id="SSF54719">
    <property type="entry name" value="Fe,Mn superoxide dismutase (SOD), C-terminal domain"/>
    <property type="match status" value="1"/>
</dbReference>
<dbReference type="InterPro" id="IPR001189">
    <property type="entry name" value="Mn/Fe_SOD"/>
</dbReference>
<dbReference type="PRINTS" id="PR01703">
    <property type="entry name" value="MNSODISMTASE"/>
</dbReference>
<evidence type="ECO:0000256" key="2">
    <source>
        <dbReference type="ARBA" id="ARBA00001962"/>
    </source>
</evidence>
<gene>
    <name evidence="14" type="ORF">DD237_002928</name>
    <name evidence="13" type="ORF">DD238_004921</name>
</gene>
<dbReference type="Gene3D" id="3.55.40.20">
    <property type="entry name" value="Iron/manganese superoxide dismutase, C-terminal domain"/>
    <property type="match status" value="1"/>
</dbReference>
<proteinExistence type="inferred from homology"/>
<evidence type="ECO:0000313" key="16">
    <source>
        <dbReference type="Proteomes" id="UP000286097"/>
    </source>
</evidence>
<comment type="cofactor">
    <cofactor evidence="1">
        <name>Mn(2+)</name>
        <dbReference type="ChEBI" id="CHEBI:29035"/>
    </cofactor>
</comment>
<feature type="binding site" evidence="9">
    <location>
        <position position="45"/>
    </location>
    <ligand>
        <name>Mn(2+)</name>
        <dbReference type="ChEBI" id="CHEBI:29035"/>
    </ligand>
</feature>
<dbReference type="PROSITE" id="PS00088">
    <property type="entry name" value="SOD_MN"/>
    <property type="match status" value="1"/>
</dbReference>
<keyword evidence="7" id="KW-0464">Manganese</keyword>
<comment type="caution">
    <text evidence="13">The sequence shown here is derived from an EMBL/GenBank/DDBJ whole genome shotgun (WGS) entry which is preliminary data.</text>
</comment>
<dbReference type="InterPro" id="IPR036324">
    <property type="entry name" value="Mn/Fe_SOD_N_sf"/>
</dbReference>
<evidence type="ECO:0000256" key="4">
    <source>
        <dbReference type="ARBA" id="ARBA00022723"/>
    </source>
</evidence>
<dbReference type="AlphaFoldDB" id="A0A3M6VGX6"/>
<dbReference type="GO" id="GO:0030145">
    <property type="term" value="F:manganese ion binding"/>
    <property type="evidence" value="ECO:0007669"/>
    <property type="project" value="TreeGrafter"/>
</dbReference>
<dbReference type="PANTHER" id="PTHR11404:SF6">
    <property type="entry name" value="SUPEROXIDE DISMUTASE [MN], MITOCHONDRIAL"/>
    <property type="match status" value="1"/>
</dbReference>
<dbReference type="InterPro" id="IPR019832">
    <property type="entry name" value="Mn/Fe_SOD_C"/>
</dbReference>
<evidence type="ECO:0000259" key="12">
    <source>
        <dbReference type="Pfam" id="PF02777"/>
    </source>
</evidence>
<evidence type="ECO:0000256" key="9">
    <source>
        <dbReference type="PIRSR" id="PIRSR000349-1"/>
    </source>
</evidence>
<dbReference type="GO" id="GO:0004784">
    <property type="term" value="F:superoxide dismutase activity"/>
    <property type="evidence" value="ECO:0007669"/>
    <property type="project" value="UniProtKB-EC"/>
</dbReference>
<dbReference type="VEuPathDB" id="FungiDB:DD237_002928"/>
<evidence type="ECO:0000256" key="7">
    <source>
        <dbReference type="ARBA" id="ARBA00023211"/>
    </source>
</evidence>
<organism evidence="13 15">
    <name type="scientific">Peronospora effusa</name>
    <dbReference type="NCBI Taxonomy" id="542832"/>
    <lineage>
        <taxon>Eukaryota</taxon>
        <taxon>Sar</taxon>
        <taxon>Stramenopiles</taxon>
        <taxon>Oomycota</taxon>
        <taxon>Peronosporomycetes</taxon>
        <taxon>Peronosporales</taxon>
        <taxon>Peronosporaceae</taxon>
        <taxon>Peronospora</taxon>
    </lineage>
</organism>
<sequence length="219" mass="24438">MLASRFSPSVRVFSSRSLSTVKLPDLSYDFGALEPAISGQIMEIHHQKHHQTYVTNFNAAREQYAEAEIKNDHAKMLSLQSAIKFNGGGHVNHSIFWTNLAPSNQGGGGEPEGELRKAIDLEFGSFDAFKKTMAAKSVAVQGSGWGWLGFSPESKRVGVVTTPNQDACITTGYVPLLGIDVWEHAYYLQYKNVRPDYLNVIWDVVNWKNVEERYLAAKK</sequence>
<dbReference type="Proteomes" id="UP000286097">
    <property type="component" value="Unassembled WGS sequence"/>
</dbReference>
<comment type="function">
    <text evidence="10">Destroys radicals which are normally produced within the cells and which are toxic to biological systems.</text>
</comment>
<comment type="cofactor">
    <cofactor evidence="2">
        <name>Fe cation</name>
        <dbReference type="ChEBI" id="CHEBI:24875"/>
    </cofactor>
</comment>
<accession>A0A3M6VGX6</accession>
<dbReference type="STRING" id="542832.A0A3M6VGX6"/>
<evidence type="ECO:0000256" key="3">
    <source>
        <dbReference type="ARBA" id="ARBA00008714"/>
    </source>
</evidence>
<dbReference type="FunFam" id="1.10.287.990:FF:000001">
    <property type="entry name" value="Superoxide dismutase"/>
    <property type="match status" value="1"/>
</dbReference>
<evidence type="ECO:0000256" key="1">
    <source>
        <dbReference type="ARBA" id="ARBA00001936"/>
    </source>
</evidence>
<dbReference type="SUPFAM" id="SSF46609">
    <property type="entry name" value="Fe,Mn superoxide dismutase (SOD), N-terminal domain"/>
    <property type="match status" value="1"/>
</dbReference>
<dbReference type="Pfam" id="PF02777">
    <property type="entry name" value="Sod_Fe_C"/>
    <property type="match status" value="1"/>
</dbReference>
<dbReference type="InterPro" id="IPR036314">
    <property type="entry name" value="SOD_C_sf"/>
</dbReference>
<dbReference type="OrthoDB" id="239262at2759"/>
<dbReference type="EMBL" id="QLLG01000224">
    <property type="protein sequence ID" value="RMX65919.1"/>
    <property type="molecule type" value="Genomic_DNA"/>
</dbReference>
<dbReference type="InterPro" id="IPR050265">
    <property type="entry name" value="Fe/Mn_Superoxide_Dismutase"/>
</dbReference>
<dbReference type="EMBL" id="QKXF01000076">
    <property type="protein sequence ID" value="RQM18374.1"/>
    <property type="molecule type" value="Genomic_DNA"/>
</dbReference>
<evidence type="ECO:0000313" key="14">
    <source>
        <dbReference type="EMBL" id="RQM18374.1"/>
    </source>
</evidence>
<evidence type="ECO:0000259" key="11">
    <source>
        <dbReference type="Pfam" id="PF00081"/>
    </source>
</evidence>
<feature type="domain" description="Manganese/iron superoxide dismutase N-terminal" evidence="11">
    <location>
        <begin position="22"/>
        <end position="101"/>
    </location>
</feature>
<evidence type="ECO:0000256" key="5">
    <source>
        <dbReference type="ARBA" id="ARBA00023002"/>
    </source>
</evidence>
<dbReference type="PIRSF" id="PIRSF000349">
    <property type="entry name" value="SODismutase"/>
    <property type="match status" value="1"/>
</dbReference>
<dbReference type="Proteomes" id="UP000282087">
    <property type="component" value="Unassembled WGS sequence"/>
</dbReference>
<dbReference type="EC" id="1.15.1.1" evidence="10"/>
<dbReference type="Gene3D" id="1.10.287.990">
    <property type="entry name" value="Fe,Mn superoxide dismutase (SOD) domain"/>
    <property type="match status" value="1"/>
</dbReference>
<dbReference type="InterPro" id="IPR019831">
    <property type="entry name" value="Mn/Fe_SOD_N"/>
</dbReference>
<dbReference type="FunFam" id="3.55.40.20:FF:000002">
    <property type="entry name" value="Superoxide dismutase"/>
    <property type="match status" value="1"/>
</dbReference>
<evidence type="ECO:0000256" key="8">
    <source>
        <dbReference type="ARBA" id="ARBA00049204"/>
    </source>
</evidence>
<feature type="binding site" evidence="9">
    <location>
        <position position="184"/>
    </location>
    <ligand>
        <name>Mn(2+)</name>
        <dbReference type="ChEBI" id="CHEBI:29035"/>
    </ligand>
</feature>
<dbReference type="InterPro" id="IPR019833">
    <property type="entry name" value="Mn/Fe_SOD_BS"/>
</dbReference>
<protein>
    <recommendedName>
        <fullName evidence="10">Superoxide dismutase</fullName>
        <ecNumber evidence="10">1.15.1.1</ecNumber>
    </recommendedName>
</protein>
<comment type="similarity">
    <text evidence="3 10">Belongs to the iron/manganese superoxide dismutase family.</text>
</comment>
<reference evidence="15 16" key="1">
    <citation type="submission" date="2018-06" db="EMBL/GenBank/DDBJ databases">
        <title>Comparative genomics of downy mildews reveals potential adaptations to biotrophy.</title>
        <authorList>
            <person name="Fletcher K."/>
            <person name="Klosterman S.J."/>
            <person name="Derevnina L."/>
            <person name="Martin F."/>
            <person name="Koike S."/>
            <person name="Reyes Chin-Wo S."/>
            <person name="Mou B."/>
            <person name="Michelmore R."/>
        </authorList>
    </citation>
    <scope>NUCLEOTIDE SEQUENCE [LARGE SCALE GENOMIC DNA]</scope>
    <source>
        <strain evidence="14 16">R13</strain>
        <strain evidence="13 15">R14</strain>
    </source>
</reference>
<feature type="binding site" evidence="9">
    <location>
        <position position="93"/>
    </location>
    <ligand>
        <name>Mn(2+)</name>
        <dbReference type="ChEBI" id="CHEBI:29035"/>
    </ligand>
</feature>
<evidence type="ECO:0000256" key="10">
    <source>
        <dbReference type="RuleBase" id="RU000414"/>
    </source>
</evidence>
<feature type="binding site" evidence="9">
    <location>
        <position position="180"/>
    </location>
    <ligand>
        <name>Mn(2+)</name>
        <dbReference type="ChEBI" id="CHEBI:29035"/>
    </ligand>
</feature>
<name>A0A3M6VGX6_9STRA</name>
<feature type="domain" description="Manganese/iron superoxide dismutase C-terminal" evidence="12">
    <location>
        <begin position="111"/>
        <end position="213"/>
    </location>
</feature>
<keyword evidence="6" id="KW-0408">Iron</keyword>
<keyword evidence="4 9" id="KW-0479">Metal-binding</keyword>
<evidence type="ECO:0000313" key="13">
    <source>
        <dbReference type="EMBL" id="RMX65919.1"/>
    </source>
</evidence>
<dbReference type="PANTHER" id="PTHR11404">
    <property type="entry name" value="SUPEROXIDE DISMUTASE 2"/>
    <property type="match status" value="1"/>
</dbReference>